<proteinExistence type="predicted"/>
<organism evidence="1 2">
    <name type="scientific">Fibrella aquatilis</name>
    <dbReference type="NCBI Taxonomy" id="2817059"/>
    <lineage>
        <taxon>Bacteria</taxon>
        <taxon>Pseudomonadati</taxon>
        <taxon>Bacteroidota</taxon>
        <taxon>Cytophagia</taxon>
        <taxon>Cytophagales</taxon>
        <taxon>Spirosomataceae</taxon>
        <taxon>Fibrella</taxon>
    </lineage>
</organism>
<evidence type="ECO:0000313" key="2">
    <source>
        <dbReference type="Proteomes" id="UP000664795"/>
    </source>
</evidence>
<name>A0A939G6K6_9BACT</name>
<keyword evidence="2" id="KW-1185">Reference proteome</keyword>
<protein>
    <submittedName>
        <fullName evidence="1">Uncharacterized protein</fullName>
    </submittedName>
</protein>
<comment type="caution">
    <text evidence="1">The sequence shown here is derived from an EMBL/GenBank/DDBJ whole genome shotgun (WGS) entry which is preliminary data.</text>
</comment>
<sequence>MRSITYEALQAEQAWMVVSDQLNQRNTLLSRGITQLERQYQSLPVASRLMTLRYHLRQSLRRLTAESRQRPSSADHAAALNQQWCHVHELYFLLRQVDAELATARDQSDHLNQWLDTLESRVYKSALVHLN</sequence>
<gene>
    <name evidence="1" type="ORF">J2I48_09960</name>
</gene>
<evidence type="ECO:0000313" key="1">
    <source>
        <dbReference type="EMBL" id="MBO0931320.1"/>
    </source>
</evidence>
<dbReference type="Proteomes" id="UP000664795">
    <property type="component" value="Unassembled WGS sequence"/>
</dbReference>
<dbReference type="EMBL" id="JAFMYU010000006">
    <property type="protein sequence ID" value="MBO0931320.1"/>
    <property type="molecule type" value="Genomic_DNA"/>
</dbReference>
<reference evidence="1 2" key="1">
    <citation type="submission" date="2021-03" db="EMBL/GenBank/DDBJ databases">
        <title>Fibrella sp. HMF5036 genome sequencing and assembly.</title>
        <authorList>
            <person name="Kang H."/>
            <person name="Kim H."/>
            <person name="Bae S."/>
            <person name="Joh K."/>
        </authorList>
    </citation>
    <scope>NUCLEOTIDE SEQUENCE [LARGE SCALE GENOMIC DNA]</scope>
    <source>
        <strain evidence="1 2">HMF5036</strain>
    </source>
</reference>
<dbReference type="AlphaFoldDB" id="A0A939G6K6"/>
<accession>A0A939G6K6</accession>
<dbReference type="RefSeq" id="WP_207335285.1">
    <property type="nucleotide sequence ID" value="NZ_JAFMYU010000006.1"/>
</dbReference>